<reference evidence="3 4" key="1">
    <citation type="submission" date="2019-05" db="EMBL/GenBank/DDBJ databases">
        <title>Emergence of the Ug99 lineage of the wheat stem rust pathogen through somatic hybridization.</title>
        <authorList>
            <person name="Li F."/>
            <person name="Upadhyaya N.M."/>
            <person name="Sperschneider J."/>
            <person name="Matny O."/>
            <person name="Nguyen-Phuc H."/>
            <person name="Mago R."/>
            <person name="Raley C."/>
            <person name="Miller M.E."/>
            <person name="Silverstein K.A.T."/>
            <person name="Henningsen E."/>
            <person name="Hirsch C.D."/>
            <person name="Visser B."/>
            <person name="Pretorius Z.A."/>
            <person name="Steffenson B.J."/>
            <person name="Schwessinger B."/>
            <person name="Dodds P.N."/>
            <person name="Figueroa M."/>
        </authorList>
    </citation>
    <scope>NUCLEOTIDE SEQUENCE [LARGE SCALE GENOMIC DNA]</scope>
    <source>
        <strain evidence="3 4">Ug99</strain>
    </source>
</reference>
<gene>
    <name evidence="3" type="ORF">PGTUg99_036218</name>
</gene>
<dbReference type="Pfam" id="PF20515">
    <property type="entry name" value="2OG-FeII_Oxy_6"/>
    <property type="match status" value="1"/>
</dbReference>
<feature type="region of interest" description="Disordered" evidence="1">
    <location>
        <begin position="1"/>
        <end position="70"/>
    </location>
</feature>
<proteinExistence type="predicted"/>
<sequence length="414" mass="47335">MTAIRKAYLAERKRKNRARKHADSRTSELSLTVDGSDRSNISNTVSKLSSQSDEHNSPRKPIFSNDPPNHASDQIIWSSKRYIPLDLYPHMFGDDPDRAPTVDEIKLCKTLTDNFKYFDHGKVVIHDKDKESKILALIEFTRWDELNTAQVDELRDITEFLFSAKQFVNAVDSDTRSWGGKMFAIGWRKAMVAFQLIGIYRNKAAIAKSPDTYDALMRKSYKISSILGRMFRRLANVAFEDNQEVMRKYSIPALGHLAFNLPITDDDCAPNLTFTSNGFFNSPHCDEDDISEFAFGLFIPVNKNDWSIAKTERPTKLNGGQFVFPDYRCGIDFSNHDGFVKVVWRAKEVRHCTLHSINDPTCDQLGMSMQINKKTATTSRDTQSGAIFNRRTFRDKPRDACYIGDHETYVKGNH</sequence>
<feature type="compositionally biased region" description="Polar residues" evidence="1">
    <location>
        <begin position="38"/>
        <end position="51"/>
    </location>
</feature>
<organism evidence="3 4">
    <name type="scientific">Puccinia graminis f. sp. tritici</name>
    <dbReference type="NCBI Taxonomy" id="56615"/>
    <lineage>
        <taxon>Eukaryota</taxon>
        <taxon>Fungi</taxon>
        <taxon>Dikarya</taxon>
        <taxon>Basidiomycota</taxon>
        <taxon>Pucciniomycotina</taxon>
        <taxon>Pucciniomycetes</taxon>
        <taxon>Pucciniales</taxon>
        <taxon>Pucciniaceae</taxon>
        <taxon>Puccinia</taxon>
    </lineage>
</organism>
<dbReference type="InterPro" id="IPR046798">
    <property type="entry name" value="2OG-FeII_Oxy_6"/>
</dbReference>
<evidence type="ECO:0000313" key="4">
    <source>
        <dbReference type="Proteomes" id="UP000325313"/>
    </source>
</evidence>
<name>A0A5B0RPZ9_PUCGR</name>
<protein>
    <recommendedName>
        <fullName evidence="2">Tet-like 2OG-Fe(II) oxygenase domain-containing protein</fullName>
    </recommendedName>
</protein>
<dbReference type="EMBL" id="VDEP01000169">
    <property type="protein sequence ID" value="KAA1127402.1"/>
    <property type="molecule type" value="Genomic_DNA"/>
</dbReference>
<dbReference type="AlphaFoldDB" id="A0A5B0RPZ9"/>
<comment type="caution">
    <text evidence="3">The sequence shown here is derived from an EMBL/GenBank/DDBJ whole genome shotgun (WGS) entry which is preliminary data.</text>
</comment>
<evidence type="ECO:0000259" key="2">
    <source>
        <dbReference type="Pfam" id="PF20515"/>
    </source>
</evidence>
<evidence type="ECO:0000313" key="3">
    <source>
        <dbReference type="EMBL" id="KAA1127402.1"/>
    </source>
</evidence>
<feature type="domain" description="Tet-like 2OG-Fe(II) oxygenase" evidence="2">
    <location>
        <begin position="149"/>
        <end position="356"/>
    </location>
</feature>
<evidence type="ECO:0000256" key="1">
    <source>
        <dbReference type="SAM" id="MobiDB-lite"/>
    </source>
</evidence>
<dbReference type="Proteomes" id="UP000325313">
    <property type="component" value="Unassembled WGS sequence"/>
</dbReference>
<accession>A0A5B0RPZ9</accession>